<dbReference type="AlphaFoldDB" id="A0A0G0PQJ8"/>
<dbReference type="Pfam" id="PF02511">
    <property type="entry name" value="Thy1"/>
    <property type="match status" value="2"/>
</dbReference>
<dbReference type="SUPFAM" id="SSF69796">
    <property type="entry name" value="Thymidylate synthase-complementing protein Thy1"/>
    <property type="match status" value="2"/>
</dbReference>
<evidence type="ECO:0008006" key="3">
    <source>
        <dbReference type="Google" id="ProtNLM"/>
    </source>
</evidence>
<protein>
    <recommendedName>
        <fullName evidence="3">Thymidylate synthase complementing protein ThyX</fullName>
    </recommendedName>
</protein>
<dbReference type="GO" id="GO:0070402">
    <property type="term" value="F:NADPH binding"/>
    <property type="evidence" value="ECO:0007669"/>
    <property type="project" value="TreeGrafter"/>
</dbReference>
<reference evidence="1 2" key="1">
    <citation type="journal article" date="2015" name="Nature">
        <title>rRNA introns, odd ribosomes, and small enigmatic genomes across a large radiation of phyla.</title>
        <authorList>
            <person name="Brown C.T."/>
            <person name="Hug L.A."/>
            <person name="Thomas B.C."/>
            <person name="Sharon I."/>
            <person name="Castelle C.J."/>
            <person name="Singh A."/>
            <person name="Wilkins M.J."/>
            <person name="Williams K.H."/>
            <person name="Banfield J.F."/>
        </authorList>
    </citation>
    <scope>NUCLEOTIDE SEQUENCE [LARGE SCALE GENOMIC DNA]</scope>
</reference>
<dbReference type="GO" id="GO:0006231">
    <property type="term" value="P:dTMP biosynthetic process"/>
    <property type="evidence" value="ECO:0007669"/>
    <property type="project" value="InterPro"/>
</dbReference>
<dbReference type="InterPro" id="IPR003669">
    <property type="entry name" value="Thymidylate_synthase_ThyX"/>
</dbReference>
<dbReference type="InterPro" id="IPR036098">
    <property type="entry name" value="Thymidylate_synthase_ThyX_sf"/>
</dbReference>
<evidence type="ECO:0000313" key="1">
    <source>
        <dbReference type="EMBL" id="KKR30434.1"/>
    </source>
</evidence>
<proteinExistence type="predicted"/>
<organism evidence="1 2">
    <name type="scientific">Candidatus Woesebacteria bacterium GW2011_GWA1_39_8</name>
    <dbReference type="NCBI Taxonomy" id="1618552"/>
    <lineage>
        <taxon>Bacteria</taxon>
        <taxon>Candidatus Woeseibacteriota</taxon>
    </lineage>
</organism>
<dbReference type="Gene3D" id="3.30.1360.170">
    <property type="match status" value="2"/>
</dbReference>
<name>A0A0G0PQJ8_9BACT</name>
<accession>A0A0G0PQJ8</accession>
<dbReference type="PANTHER" id="PTHR34934">
    <property type="entry name" value="FLAVIN-DEPENDENT THYMIDYLATE SYNTHASE"/>
    <property type="match status" value="1"/>
</dbReference>
<dbReference type="GO" id="GO:0050797">
    <property type="term" value="F:thymidylate synthase (FAD) activity"/>
    <property type="evidence" value="ECO:0007669"/>
    <property type="project" value="InterPro"/>
</dbReference>
<dbReference type="EMBL" id="LBXL01000007">
    <property type="protein sequence ID" value="KKR30434.1"/>
    <property type="molecule type" value="Genomic_DNA"/>
</dbReference>
<sequence>MTREFLEKTHVLKTETLSLPDRFPFPYTQEEFTPEEEAVLSKFFTNTDSPVFAIYGLPQEVVGAMFSRYSRTSKSVRRVFLDEFWASEELGIQNITENIIETKGEGIESAKEHAEKFYRRVFAEYGDDSVIQMGSVHISFEFVSQIAAKAIEDQRVASAYIEKSTRYVDFGSNVDGHFLFMEEPTVMNSEFAQEYLDWSIASFEAYKRHIPATQLMLRRKYPLEEQVVLVPSTGQEVKYDEIGNEDDKVRVQKAYERALKAKTFDTIRVFLPTTTVTNLGAHYSGQAAEHTINKMISSQHPEVRLLGVMAYHELEKVAPSFLQNVDHAHGSRTREYLRDVRNTQRTAVESWVEGITPGDTEAVRLVDWDEDADLRIATQLVYTGQKNKGLSKAAIRERLRVIKEEDLQRNPELTYSPRLAELIASAVPERSAKGLSRRHKLPRAFEHTTAEVEFDVDFGIYRDLQRNRISSTERQMLTADELFIPEEFYEEGMEEVRTDYERLAQSTKDLNRKLTTSGNPKLFDASEYVTMFGNKLRFNVRANIRQWAFFAELRTIEGGHPSYRRALQEAARQILGVYPFLEPHFAHVNWVEDYGLGRLKAEVRTQEKLSNITDGRS</sequence>
<dbReference type="PANTHER" id="PTHR34934:SF1">
    <property type="entry name" value="FLAVIN-DEPENDENT THYMIDYLATE SYNTHASE"/>
    <property type="match status" value="1"/>
</dbReference>
<dbReference type="GO" id="GO:0050660">
    <property type="term" value="F:flavin adenine dinucleotide binding"/>
    <property type="evidence" value="ECO:0007669"/>
    <property type="project" value="InterPro"/>
</dbReference>
<comment type="caution">
    <text evidence="1">The sequence shown here is derived from an EMBL/GenBank/DDBJ whole genome shotgun (WGS) entry which is preliminary data.</text>
</comment>
<evidence type="ECO:0000313" key="2">
    <source>
        <dbReference type="Proteomes" id="UP000034793"/>
    </source>
</evidence>
<gene>
    <name evidence="1" type="ORF">UT61_C0007G0010</name>
</gene>
<dbReference type="Proteomes" id="UP000034793">
    <property type="component" value="Unassembled WGS sequence"/>
</dbReference>
<dbReference type="PROSITE" id="PS51331">
    <property type="entry name" value="THYX"/>
    <property type="match status" value="2"/>
</dbReference>
<dbReference type="GO" id="GO:0004799">
    <property type="term" value="F:thymidylate synthase activity"/>
    <property type="evidence" value="ECO:0007669"/>
    <property type="project" value="TreeGrafter"/>
</dbReference>